<sequence>MTTIDTTMTYYTLPLDGLSCNGCVKKVTQAVGTVDNVRIEKADTQAISLEVLGDNPEATLRQAVDAIETLGYQAGFRHALALSGLNCGRCVAKVEAALDALPTVFSHSVTKTHADIHTSLSLDSIIQTIENLGYQVGYQHELALSGLSCGHCVAKVERALDENDAVFDYQVSKDRATVRTTLSAETLIESIAALGFGATLIDPSQATSSSTEPHQPQTETAEVEQQAKAQTRTEPSSSHSRMQFVLSGMTCASCVKSVETAISSVDGVANVSVNLAERSAIVKGNATVEEIIQAVENAGYGAEKVEDDNDRRERQQVQQASELKSFKRSTLAGLGLGAPLMAWGVLGGSMTIQSTQDQWAWGVIAVLTLILLATGGRHFFANAWQALMHKRATMDTLVALGTGAAWLYSTAVVIAPALFPEQARHVYFEASAMIIGLISLGHAIEARARANTSKALDQLLDLQPPTALVIENGQETERPLDEVKQGMTLRVKPGAKVPVDGEVVDGSSYIDESMLTGEPVPVHKTAGDTLHAGTVNQKGGLTFKATGVGSDTMLARIIDLVREAQSSKPELAKLADRISAVFVPIVVAIAIVTAAIWYFVGPEPSVSYMLVTATTVLIIACPCALGLATPLSVTAAVGRAAEVGVLIRDADALQTAAKLHTLVFDKTGTLTRGQPEVTHVNAIHGDQERLMAIAASLEQHSEHPLAQAIVGYAKQQTLALPTSNDFNSESGKGIQAKIDGERYYIGNQAWMQAQGIDTDAHQTDIDAMTQRGETAIYLANADSVQALIGVSDPIRDDAIDAIARLQQQGLEVIMLSGDHPDTANAIGRQLGIDQVIAGVLPDGKSEQIQSLQQQGKCVAMVGDGINDAPALAQADVGVAMGSGSDIAIESAQITLMHQHLGALADAIGLSQAAVRNMKQNLFGAFIYNTLGIPIAAGILYPFTGMLLSPVIAGGAMALSSITVVTNANRLRFFKIKSDEK</sequence>
<feature type="compositionally biased region" description="Polar residues" evidence="24">
    <location>
        <begin position="227"/>
        <end position="241"/>
    </location>
</feature>
<comment type="subcellular location">
    <subcellularLocation>
        <location evidence="1">Cell membrane</location>
        <topology evidence="1">Multi-pass membrane protein</topology>
    </subcellularLocation>
</comment>
<dbReference type="SUPFAM" id="SSF55008">
    <property type="entry name" value="HMA, heavy metal-associated domain"/>
    <property type="match status" value="4"/>
</dbReference>
<dbReference type="SFLD" id="SFLDG00002">
    <property type="entry name" value="C1.7:_P-type_atpase_like"/>
    <property type="match status" value="1"/>
</dbReference>
<evidence type="ECO:0000256" key="4">
    <source>
        <dbReference type="ARBA" id="ARBA00015102"/>
    </source>
</evidence>
<dbReference type="PROSITE" id="PS01229">
    <property type="entry name" value="COF_2"/>
    <property type="match status" value="1"/>
</dbReference>
<evidence type="ECO:0000256" key="21">
    <source>
        <dbReference type="ARBA" id="ARBA00033239"/>
    </source>
</evidence>
<evidence type="ECO:0000256" key="15">
    <source>
        <dbReference type="ARBA" id="ARBA00022967"/>
    </source>
</evidence>
<accession>A0ABY7LH42</accession>
<dbReference type="Gene3D" id="3.30.70.100">
    <property type="match status" value="4"/>
</dbReference>
<keyword evidence="16 23" id="KW-1133">Transmembrane helix</keyword>
<evidence type="ECO:0000256" key="10">
    <source>
        <dbReference type="ARBA" id="ARBA00022737"/>
    </source>
</evidence>
<keyword evidence="19 23" id="KW-0472">Membrane</keyword>
<evidence type="ECO:0000256" key="6">
    <source>
        <dbReference type="ARBA" id="ARBA00022475"/>
    </source>
</evidence>
<keyword evidence="6 23" id="KW-1003">Cell membrane</keyword>
<dbReference type="InterPro" id="IPR006122">
    <property type="entry name" value="HMA_Cu_ion-bd"/>
</dbReference>
<keyword evidence="5" id="KW-0813">Transport</keyword>
<feature type="domain" description="HMA" evidence="25">
    <location>
        <begin position="76"/>
        <end position="137"/>
    </location>
</feature>
<evidence type="ECO:0000259" key="25">
    <source>
        <dbReference type="PROSITE" id="PS50846"/>
    </source>
</evidence>
<feature type="compositionally biased region" description="Polar residues" evidence="24">
    <location>
        <begin position="203"/>
        <end position="220"/>
    </location>
</feature>
<keyword evidence="27" id="KW-1185">Reference proteome</keyword>
<feature type="transmembrane region" description="Helical" evidence="23">
    <location>
        <begin position="606"/>
        <end position="629"/>
    </location>
</feature>
<feature type="domain" description="HMA" evidence="25">
    <location>
        <begin position="138"/>
        <end position="199"/>
    </location>
</feature>
<feature type="transmembrane region" description="Helical" evidence="23">
    <location>
        <begin position="358"/>
        <end position="376"/>
    </location>
</feature>
<evidence type="ECO:0000256" key="22">
    <source>
        <dbReference type="ARBA" id="ARBA00049289"/>
    </source>
</evidence>
<dbReference type="InterPro" id="IPR001757">
    <property type="entry name" value="P_typ_ATPase"/>
</dbReference>
<evidence type="ECO:0000256" key="13">
    <source>
        <dbReference type="ARBA" id="ARBA00022840"/>
    </source>
</evidence>
<evidence type="ECO:0000256" key="24">
    <source>
        <dbReference type="SAM" id="MobiDB-lite"/>
    </source>
</evidence>
<evidence type="ECO:0000256" key="19">
    <source>
        <dbReference type="ARBA" id="ARBA00023136"/>
    </source>
</evidence>
<keyword evidence="10" id="KW-0677">Repeat</keyword>
<dbReference type="InterPro" id="IPR044492">
    <property type="entry name" value="P_typ_ATPase_HD_dom"/>
</dbReference>
<feature type="domain" description="HMA" evidence="25">
    <location>
        <begin position="9"/>
        <end position="75"/>
    </location>
</feature>
<dbReference type="InterPro" id="IPR023298">
    <property type="entry name" value="ATPase_P-typ_TM_dom_sf"/>
</dbReference>
<dbReference type="InterPro" id="IPR023214">
    <property type="entry name" value="HAD_sf"/>
</dbReference>
<dbReference type="InterPro" id="IPR023299">
    <property type="entry name" value="ATPase_P-typ_cyto_dom_N"/>
</dbReference>
<dbReference type="PROSITE" id="PS01047">
    <property type="entry name" value="HMA_1"/>
    <property type="match status" value="1"/>
</dbReference>
<dbReference type="SFLD" id="SFLDF00027">
    <property type="entry name" value="p-type_atpase"/>
    <property type="match status" value="1"/>
</dbReference>
<dbReference type="EMBL" id="CP114584">
    <property type="protein sequence ID" value="WBA15511.1"/>
    <property type="molecule type" value="Genomic_DNA"/>
</dbReference>
<evidence type="ECO:0000256" key="5">
    <source>
        <dbReference type="ARBA" id="ARBA00022448"/>
    </source>
</evidence>
<feature type="transmembrane region" description="Helical" evidence="23">
    <location>
        <begin position="578"/>
        <end position="600"/>
    </location>
</feature>
<dbReference type="InterPro" id="IPR059000">
    <property type="entry name" value="ATPase_P-type_domA"/>
</dbReference>
<keyword evidence="18" id="KW-0406">Ion transport</keyword>
<evidence type="ECO:0000256" key="17">
    <source>
        <dbReference type="ARBA" id="ARBA00023008"/>
    </source>
</evidence>
<dbReference type="Pfam" id="PF00403">
    <property type="entry name" value="HMA"/>
    <property type="match status" value="2"/>
</dbReference>
<dbReference type="PANTHER" id="PTHR43520:SF6">
    <property type="entry name" value="COPPER-EXPORTING P-TYPE ATPASE"/>
    <property type="match status" value="1"/>
</dbReference>
<dbReference type="InterPro" id="IPR036163">
    <property type="entry name" value="HMA_dom_sf"/>
</dbReference>
<dbReference type="InterPro" id="IPR018303">
    <property type="entry name" value="ATPase_P-typ_P_site"/>
</dbReference>
<dbReference type="Pfam" id="PF00702">
    <property type="entry name" value="Hydrolase"/>
    <property type="match status" value="1"/>
</dbReference>
<evidence type="ECO:0000256" key="12">
    <source>
        <dbReference type="ARBA" id="ARBA00022796"/>
    </source>
</evidence>
<dbReference type="PROSITE" id="PS00154">
    <property type="entry name" value="ATPASE_E1_E2"/>
    <property type="match status" value="1"/>
</dbReference>
<evidence type="ECO:0000256" key="7">
    <source>
        <dbReference type="ARBA" id="ARBA00022553"/>
    </source>
</evidence>
<evidence type="ECO:0000256" key="11">
    <source>
        <dbReference type="ARBA" id="ARBA00022741"/>
    </source>
</evidence>
<feature type="transmembrane region" description="Helical" evidence="23">
    <location>
        <begin position="921"/>
        <end position="940"/>
    </location>
</feature>
<evidence type="ECO:0000256" key="3">
    <source>
        <dbReference type="ARBA" id="ARBA00012517"/>
    </source>
</evidence>
<dbReference type="Gene3D" id="2.70.150.10">
    <property type="entry name" value="Calcium-transporting ATPase, cytoplasmic transduction domain A"/>
    <property type="match status" value="1"/>
</dbReference>
<evidence type="ECO:0000256" key="9">
    <source>
        <dbReference type="ARBA" id="ARBA00022723"/>
    </source>
</evidence>
<evidence type="ECO:0000256" key="20">
    <source>
        <dbReference type="ARBA" id="ARBA00029719"/>
    </source>
</evidence>
<dbReference type="PROSITE" id="PS50846">
    <property type="entry name" value="HMA_2"/>
    <property type="match status" value="4"/>
</dbReference>
<evidence type="ECO:0000256" key="14">
    <source>
        <dbReference type="ARBA" id="ARBA00022842"/>
    </source>
</evidence>
<dbReference type="Proteomes" id="UP001164676">
    <property type="component" value="Chromosome"/>
</dbReference>
<keyword evidence="15" id="KW-1278">Translocase</keyword>
<feature type="region of interest" description="Disordered" evidence="24">
    <location>
        <begin position="203"/>
        <end position="241"/>
    </location>
</feature>
<reference evidence="26" key="1">
    <citation type="submission" date="2022-09" db="EMBL/GenBank/DDBJ databases">
        <authorList>
            <person name="Li Z.-J."/>
        </authorList>
    </citation>
    <scope>NUCLEOTIDE SEQUENCE</scope>
    <source>
        <strain evidence="26">TGB10</strain>
    </source>
</reference>
<feature type="transmembrane region" description="Helical" evidence="23">
    <location>
        <begin position="397"/>
        <end position="419"/>
    </location>
</feature>
<evidence type="ECO:0000256" key="16">
    <source>
        <dbReference type="ARBA" id="ARBA00022989"/>
    </source>
</evidence>
<keyword evidence="8 23" id="KW-0812">Transmembrane</keyword>
<evidence type="ECO:0000313" key="26">
    <source>
        <dbReference type="EMBL" id="WBA15511.1"/>
    </source>
</evidence>
<feature type="domain" description="HMA" evidence="25">
    <location>
        <begin position="240"/>
        <end position="303"/>
    </location>
</feature>
<proteinExistence type="inferred from homology"/>
<dbReference type="NCBIfam" id="TIGR00003">
    <property type="entry name" value="copper ion binding protein"/>
    <property type="match status" value="2"/>
</dbReference>
<dbReference type="InterPro" id="IPR008250">
    <property type="entry name" value="ATPase_P-typ_transduc_dom_A_sf"/>
</dbReference>
<feature type="transmembrane region" description="Helical" evidence="23">
    <location>
        <begin position="331"/>
        <end position="352"/>
    </location>
</feature>
<dbReference type="InterPro" id="IPR036412">
    <property type="entry name" value="HAD-like_sf"/>
</dbReference>
<dbReference type="InterPro" id="IPR006121">
    <property type="entry name" value="HMA_dom"/>
</dbReference>
<evidence type="ECO:0000313" key="27">
    <source>
        <dbReference type="Proteomes" id="UP001164676"/>
    </source>
</evidence>
<dbReference type="SUPFAM" id="SSF81665">
    <property type="entry name" value="Calcium ATPase, transmembrane domain M"/>
    <property type="match status" value="1"/>
</dbReference>
<dbReference type="NCBIfam" id="TIGR01494">
    <property type="entry name" value="ATPase_P-type"/>
    <property type="match status" value="1"/>
</dbReference>
<dbReference type="PRINTS" id="PR00943">
    <property type="entry name" value="CUATPASE"/>
</dbReference>
<dbReference type="EC" id="7.2.2.8" evidence="3"/>
<comment type="similarity">
    <text evidence="2 23">Belongs to the cation transport ATPase (P-type) (TC 3.A.3) family. Type IB subfamily.</text>
</comment>
<keyword evidence="14" id="KW-0460">Magnesium</keyword>
<dbReference type="InterPro" id="IPR027256">
    <property type="entry name" value="P-typ_ATPase_IB"/>
</dbReference>
<keyword evidence="17" id="KW-0186">Copper</keyword>
<evidence type="ECO:0000256" key="8">
    <source>
        <dbReference type="ARBA" id="ARBA00022692"/>
    </source>
</evidence>
<dbReference type="PANTHER" id="PTHR43520">
    <property type="entry name" value="ATP7, ISOFORM B"/>
    <property type="match status" value="1"/>
</dbReference>
<dbReference type="Gene3D" id="3.40.1110.10">
    <property type="entry name" value="Calcium-transporting ATPase, cytoplasmic domain N"/>
    <property type="match status" value="1"/>
</dbReference>
<dbReference type="NCBIfam" id="TIGR01511">
    <property type="entry name" value="ATPase-IB1_Cu"/>
    <property type="match status" value="1"/>
</dbReference>
<keyword evidence="9 23" id="KW-0479">Metal-binding</keyword>
<feature type="transmembrane region" description="Helical" evidence="23">
    <location>
        <begin position="946"/>
        <end position="967"/>
    </location>
</feature>
<dbReference type="NCBIfam" id="TIGR01525">
    <property type="entry name" value="ATPase-IB_hvy"/>
    <property type="match status" value="1"/>
</dbReference>
<feature type="transmembrane region" description="Helical" evidence="23">
    <location>
        <begin position="425"/>
        <end position="444"/>
    </location>
</feature>
<organism evidence="26 27">
    <name type="scientific">Salinivibrio proteolyticus</name>
    <dbReference type="NCBI Taxonomy" id="334715"/>
    <lineage>
        <taxon>Bacteria</taxon>
        <taxon>Pseudomonadati</taxon>
        <taxon>Pseudomonadota</taxon>
        <taxon>Gammaproteobacteria</taxon>
        <taxon>Vibrionales</taxon>
        <taxon>Vibrionaceae</taxon>
        <taxon>Salinivibrio</taxon>
    </lineage>
</organism>
<evidence type="ECO:0000256" key="18">
    <source>
        <dbReference type="ARBA" id="ARBA00023065"/>
    </source>
</evidence>
<dbReference type="Pfam" id="PF00122">
    <property type="entry name" value="E1-E2_ATPase"/>
    <property type="match status" value="1"/>
</dbReference>
<keyword evidence="13 23" id="KW-0067">ATP-binding</keyword>
<dbReference type="SUPFAM" id="SSF81653">
    <property type="entry name" value="Calcium ATPase, transduction domain A"/>
    <property type="match status" value="1"/>
</dbReference>
<dbReference type="RefSeq" id="WP_269598208.1">
    <property type="nucleotide sequence ID" value="NZ_CP114584.1"/>
</dbReference>
<dbReference type="SFLD" id="SFLDS00003">
    <property type="entry name" value="Haloacid_Dehalogenase"/>
    <property type="match status" value="1"/>
</dbReference>
<keyword evidence="7" id="KW-0597">Phosphoprotein</keyword>
<comment type="catalytic activity">
    <reaction evidence="22">
        <text>Cu(+)(in) + ATP + H2O = Cu(+)(out) + ADP + phosphate + H(+)</text>
        <dbReference type="Rhea" id="RHEA:25792"/>
        <dbReference type="ChEBI" id="CHEBI:15377"/>
        <dbReference type="ChEBI" id="CHEBI:15378"/>
        <dbReference type="ChEBI" id="CHEBI:30616"/>
        <dbReference type="ChEBI" id="CHEBI:43474"/>
        <dbReference type="ChEBI" id="CHEBI:49552"/>
        <dbReference type="ChEBI" id="CHEBI:456216"/>
        <dbReference type="EC" id="7.2.2.8"/>
    </reaction>
</comment>
<dbReference type="CDD" id="cd00371">
    <property type="entry name" value="HMA"/>
    <property type="match status" value="4"/>
</dbReference>
<dbReference type="CDD" id="cd02094">
    <property type="entry name" value="P-type_ATPase_Cu-like"/>
    <property type="match status" value="1"/>
</dbReference>
<name>A0ABY7LH42_9GAMM</name>
<keyword evidence="12" id="KW-0187">Copper transport</keyword>
<protein>
    <recommendedName>
        <fullName evidence="4">Copper-exporting P-type ATPase</fullName>
        <ecNumber evidence="3">7.2.2.8</ecNumber>
    </recommendedName>
    <alternativeName>
        <fullName evidence="20">Copper-exporting P-type ATPase A</fullName>
    </alternativeName>
    <alternativeName>
        <fullName evidence="21">Cu(+)-exporting ATPase</fullName>
    </alternativeName>
</protein>
<evidence type="ECO:0000256" key="2">
    <source>
        <dbReference type="ARBA" id="ARBA00006024"/>
    </source>
</evidence>
<dbReference type="SUPFAM" id="SSF56784">
    <property type="entry name" value="HAD-like"/>
    <property type="match status" value="1"/>
</dbReference>
<gene>
    <name evidence="26" type="ORF">N7E60_04280</name>
</gene>
<dbReference type="InterPro" id="IPR017969">
    <property type="entry name" value="Heavy-metal-associated_CS"/>
</dbReference>
<keyword evidence="11 23" id="KW-0547">Nucleotide-binding</keyword>
<evidence type="ECO:0000256" key="1">
    <source>
        <dbReference type="ARBA" id="ARBA00004651"/>
    </source>
</evidence>
<dbReference type="PRINTS" id="PR00119">
    <property type="entry name" value="CATATPASE"/>
</dbReference>
<evidence type="ECO:0000256" key="23">
    <source>
        <dbReference type="RuleBase" id="RU362081"/>
    </source>
</evidence>
<dbReference type="Gene3D" id="3.40.50.1000">
    <property type="entry name" value="HAD superfamily/HAD-like"/>
    <property type="match status" value="1"/>
</dbReference>